<organism evidence="2 3">
    <name type="scientific">Diaporthe helianthi</name>
    <dbReference type="NCBI Taxonomy" id="158607"/>
    <lineage>
        <taxon>Eukaryota</taxon>
        <taxon>Fungi</taxon>
        <taxon>Dikarya</taxon>
        <taxon>Ascomycota</taxon>
        <taxon>Pezizomycotina</taxon>
        <taxon>Sordariomycetes</taxon>
        <taxon>Sordariomycetidae</taxon>
        <taxon>Diaporthales</taxon>
        <taxon>Diaporthaceae</taxon>
        <taxon>Diaporthe</taxon>
    </lineage>
</organism>
<proteinExistence type="predicted"/>
<accession>A0A2P5HL50</accession>
<sequence>MPKLLDTLGDLAKGAGVAADTAVWLGRYAKRQYNSGKNGVCLLCNNLQPEGHENTLIWTPSGAQRNTRPGQIAQAGRVLALALDKLSTKELLKSREINKETGVPFRDCKYCRLLCEIFDAFYIDEWMSWVTETKNAMPVSFGLMIRQGAPLIVTTTGFVHDKYWKDARSDIEIYLGADVIPSAVSSALPPAIPGLPALGPASVRQTDTRSEACLKFVKESVQECYTHHGACRNSSKAFVPTRLLYVGGGTAALRLCETATWQDQPPYVALSHCWGGSKPLSLIKTRLSEFQKQINIADLPNTFKDAITVTHELQLPYLWIDSLCIIQDDTTDWEKEAARMADVYSKAFVVVTGSSSPNPETPFLGPREDEWLTKTFTFPIAPGYNVPIQARKRAVLAAPLDQGLLEPRFTSSWATLKRVGPLYNRGWCFQEAYLATRNLHFTPGSLVFECKTHRRGEDQLPPYPCTIPGALGGGGGPDPADQWRMIVKSFTSRQLTFGGDKLPAIGGAAVMMPQAHGGRYLAGLWADTLLLDLMWQVMPWMVLAGQESESLAYDDGAGGPPTWSWASMKWGVVWSPLKHPQPVARVLDARATVEGANPYGKVSGGVVMLQGRLRRCRLRFDSRLRHDAYYMLDDGTMSKLQHYRTDGPLSREAVAGPYGVSVRRARGGPYGVDTDKEVVTAAVFFLACCPFVGHIGRQYVGLVLGTSPRSPGSMERVGAIFNLPKSWYDSAEEAVVTVV</sequence>
<reference evidence="2" key="1">
    <citation type="submission" date="2017-09" db="EMBL/GenBank/DDBJ databases">
        <title>Polyketide synthases of a Diaporthe helianthi virulent isolate.</title>
        <authorList>
            <person name="Baroncelli R."/>
        </authorList>
    </citation>
    <scope>NUCLEOTIDE SEQUENCE [LARGE SCALE GENOMIC DNA]</scope>
    <source>
        <strain evidence="2">7/96</strain>
    </source>
</reference>
<evidence type="ECO:0000259" key="1">
    <source>
        <dbReference type="Pfam" id="PF06985"/>
    </source>
</evidence>
<protein>
    <submittedName>
        <fullName evidence="2">Heterokaryon incompatibility protein</fullName>
    </submittedName>
</protein>
<dbReference type="InterPro" id="IPR010730">
    <property type="entry name" value="HET"/>
</dbReference>
<evidence type="ECO:0000313" key="3">
    <source>
        <dbReference type="Proteomes" id="UP000094444"/>
    </source>
</evidence>
<dbReference type="InParanoid" id="A0A2P5HL50"/>
<dbReference type="AlphaFoldDB" id="A0A2P5HL50"/>
<dbReference type="PANTHER" id="PTHR33112">
    <property type="entry name" value="DOMAIN PROTEIN, PUTATIVE-RELATED"/>
    <property type="match status" value="1"/>
</dbReference>
<dbReference type="OrthoDB" id="3486565at2759"/>
<dbReference type="EMBL" id="MAVT02001414">
    <property type="protein sequence ID" value="POS70988.1"/>
    <property type="molecule type" value="Genomic_DNA"/>
</dbReference>
<keyword evidence="3" id="KW-1185">Reference proteome</keyword>
<evidence type="ECO:0000313" key="2">
    <source>
        <dbReference type="EMBL" id="POS70988.1"/>
    </source>
</evidence>
<dbReference type="Proteomes" id="UP000094444">
    <property type="component" value="Unassembled WGS sequence"/>
</dbReference>
<dbReference type="PANTHER" id="PTHR33112:SF9">
    <property type="entry name" value="HETEROKARYON INCOMPATIBILITY DOMAIN-CONTAINING PROTEIN"/>
    <property type="match status" value="1"/>
</dbReference>
<dbReference type="Pfam" id="PF06985">
    <property type="entry name" value="HET"/>
    <property type="match status" value="1"/>
</dbReference>
<name>A0A2P5HL50_DIAHE</name>
<feature type="domain" description="Heterokaryon incompatibility" evidence="1">
    <location>
        <begin position="267"/>
        <end position="431"/>
    </location>
</feature>
<gene>
    <name evidence="2" type="ORF">DHEL01_v210616</name>
</gene>
<comment type="caution">
    <text evidence="2">The sequence shown here is derived from an EMBL/GenBank/DDBJ whole genome shotgun (WGS) entry which is preliminary data.</text>
</comment>